<dbReference type="InterPro" id="IPR012292">
    <property type="entry name" value="Globin/Proto"/>
</dbReference>
<evidence type="ECO:0000313" key="2">
    <source>
        <dbReference type="EMBL" id="CAJ0582678.1"/>
    </source>
</evidence>
<evidence type="ECO:0000313" key="3">
    <source>
        <dbReference type="Proteomes" id="UP001177023"/>
    </source>
</evidence>
<dbReference type="GO" id="GO:0020037">
    <property type="term" value="F:heme binding"/>
    <property type="evidence" value="ECO:0007669"/>
    <property type="project" value="InterPro"/>
</dbReference>
<dbReference type="Proteomes" id="UP001177023">
    <property type="component" value="Unassembled WGS sequence"/>
</dbReference>
<feature type="non-terminal residue" evidence="2">
    <location>
        <position position="1"/>
    </location>
</feature>
<accession>A0AA36G7J3</accession>
<dbReference type="PROSITE" id="PS01033">
    <property type="entry name" value="GLOBIN"/>
    <property type="match status" value="1"/>
</dbReference>
<evidence type="ECO:0000259" key="1">
    <source>
        <dbReference type="PROSITE" id="PS01033"/>
    </source>
</evidence>
<organism evidence="2 3">
    <name type="scientific">Mesorhabditis spiculigera</name>
    <dbReference type="NCBI Taxonomy" id="96644"/>
    <lineage>
        <taxon>Eukaryota</taxon>
        <taxon>Metazoa</taxon>
        <taxon>Ecdysozoa</taxon>
        <taxon>Nematoda</taxon>
        <taxon>Chromadorea</taxon>
        <taxon>Rhabditida</taxon>
        <taxon>Rhabditina</taxon>
        <taxon>Rhabditomorpha</taxon>
        <taxon>Rhabditoidea</taxon>
        <taxon>Rhabditidae</taxon>
        <taxon>Mesorhabditinae</taxon>
        <taxon>Mesorhabditis</taxon>
    </lineage>
</organism>
<gene>
    <name evidence="2" type="ORF">MSPICULIGERA_LOCUS20808</name>
</gene>
<dbReference type="GO" id="GO:0019825">
    <property type="term" value="F:oxygen binding"/>
    <property type="evidence" value="ECO:0007669"/>
    <property type="project" value="InterPro"/>
</dbReference>
<keyword evidence="3" id="KW-1185">Reference proteome</keyword>
<comment type="caution">
    <text evidence="2">The sequence shown here is derived from an EMBL/GenBank/DDBJ whole genome shotgun (WGS) entry which is preliminary data.</text>
</comment>
<sequence>MFQWILKKVMGSCVSQVEAKTRLTAEEIEAVKESWKRAKHAQIGRKILGTLLEKRPQFAQMYGISEEEVMDGRMVSNTMFQLQACRIQNFLDTTVSSLGLCPTASVFAMAKRIGQIHYYKGVNFGSDSYTVFKKVTADEIIDVAEKTQHLIEKDGGNNEFLDQAIMTPYDTNNCNIRLGWNKLMNEIVREMKEGFVQEARAHNKDDCDE</sequence>
<dbReference type="EMBL" id="CATQJA010002664">
    <property type="protein sequence ID" value="CAJ0582678.1"/>
    <property type="molecule type" value="Genomic_DNA"/>
</dbReference>
<protein>
    <recommendedName>
        <fullName evidence="1">Globin domain-containing protein</fullName>
    </recommendedName>
</protein>
<dbReference type="InterPro" id="IPR009050">
    <property type="entry name" value="Globin-like_sf"/>
</dbReference>
<feature type="domain" description="Globin" evidence="1">
    <location>
        <begin position="22"/>
        <end position="196"/>
    </location>
</feature>
<proteinExistence type="predicted"/>
<name>A0AA36G7J3_9BILA</name>
<dbReference type="InterPro" id="IPR000971">
    <property type="entry name" value="Globin"/>
</dbReference>
<dbReference type="SUPFAM" id="SSF46458">
    <property type="entry name" value="Globin-like"/>
    <property type="match status" value="1"/>
</dbReference>
<reference evidence="2" key="1">
    <citation type="submission" date="2023-06" db="EMBL/GenBank/DDBJ databases">
        <authorList>
            <person name="Delattre M."/>
        </authorList>
    </citation>
    <scope>NUCLEOTIDE SEQUENCE</scope>
    <source>
        <strain evidence="2">AF72</strain>
    </source>
</reference>
<dbReference type="Gene3D" id="1.10.490.10">
    <property type="entry name" value="Globins"/>
    <property type="match status" value="1"/>
</dbReference>
<dbReference type="AlphaFoldDB" id="A0AA36G7J3"/>